<evidence type="ECO:0000313" key="2">
    <source>
        <dbReference type="EMBL" id="SDA51384.1"/>
    </source>
</evidence>
<dbReference type="STRING" id="230361.sm9_1545"/>
<protein>
    <recommendedName>
        <fullName evidence="4">Acyltransferase</fullName>
    </recommendedName>
</protein>
<keyword evidence="1" id="KW-0812">Transmembrane</keyword>
<dbReference type="OrthoDB" id="77584at2157"/>
<feature type="transmembrane region" description="Helical" evidence="1">
    <location>
        <begin position="91"/>
        <end position="111"/>
    </location>
</feature>
<dbReference type="RefSeq" id="WP_149731633.1">
    <property type="nucleotide sequence ID" value="NZ_FMXB01000006.1"/>
</dbReference>
<dbReference type="AlphaFoldDB" id="A0A1G5W0A8"/>
<proteinExistence type="predicted"/>
<accession>A0A1G5W0A8</accession>
<organism evidence="2 3">
    <name type="scientific">Methanobrevibacter millerae</name>
    <dbReference type="NCBI Taxonomy" id="230361"/>
    <lineage>
        <taxon>Archaea</taxon>
        <taxon>Methanobacteriati</taxon>
        <taxon>Methanobacteriota</taxon>
        <taxon>Methanomada group</taxon>
        <taxon>Methanobacteria</taxon>
        <taxon>Methanobacteriales</taxon>
        <taxon>Methanobacteriaceae</taxon>
        <taxon>Methanobrevibacter</taxon>
    </lineage>
</organism>
<gene>
    <name evidence="2" type="ORF">SAMN02910315_01063</name>
</gene>
<keyword evidence="3" id="KW-1185">Reference proteome</keyword>
<evidence type="ECO:0000256" key="1">
    <source>
        <dbReference type="SAM" id="Phobius"/>
    </source>
</evidence>
<dbReference type="EMBL" id="FMXB01000006">
    <property type="protein sequence ID" value="SDA51384.1"/>
    <property type="molecule type" value="Genomic_DNA"/>
</dbReference>
<sequence length="123" mass="14083">MIILIISLAVFVYLGYTKVGLIRYENLPNMFMGIGLFLFIMCLDRLDIFSRIKDNFIGKVIISLSVCSYGMYFSHVIVVKELSYHNPGSNLLFPLMFVLIVFLSWLLPYVLSKIPYLKTVSGV</sequence>
<feature type="transmembrane region" description="Helical" evidence="1">
    <location>
        <begin position="27"/>
        <end position="44"/>
    </location>
</feature>
<reference evidence="2 3" key="1">
    <citation type="submission" date="2016-10" db="EMBL/GenBank/DDBJ databases">
        <authorList>
            <person name="Varghese N."/>
            <person name="Submissions S."/>
        </authorList>
    </citation>
    <scope>NUCLEOTIDE SEQUENCE [LARGE SCALE GENOMIC DNA]</scope>
    <source>
        <strain evidence="2 3">DSM 16643</strain>
    </source>
</reference>
<evidence type="ECO:0000313" key="3">
    <source>
        <dbReference type="Proteomes" id="UP000323439"/>
    </source>
</evidence>
<keyword evidence="1" id="KW-0472">Membrane</keyword>
<evidence type="ECO:0008006" key="4">
    <source>
        <dbReference type="Google" id="ProtNLM"/>
    </source>
</evidence>
<dbReference type="Proteomes" id="UP000323439">
    <property type="component" value="Unassembled WGS sequence"/>
</dbReference>
<name>A0A1G5W0A8_9EURY</name>
<feature type="transmembrane region" description="Helical" evidence="1">
    <location>
        <begin position="56"/>
        <end position="79"/>
    </location>
</feature>
<keyword evidence="1" id="KW-1133">Transmembrane helix</keyword>